<dbReference type="Proteomes" id="UP001165205">
    <property type="component" value="Unassembled WGS sequence"/>
</dbReference>
<comment type="similarity">
    <text evidence="1">Belongs to the flavin monoamine oxidase family.</text>
</comment>
<comment type="catalytic activity">
    <reaction evidence="3">
        <text>a secondary aliphatic amine + O2 + H2O = a primary amine + an aldehyde + H2O2</text>
        <dbReference type="Rhea" id="RHEA:26414"/>
        <dbReference type="ChEBI" id="CHEBI:15377"/>
        <dbReference type="ChEBI" id="CHEBI:15379"/>
        <dbReference type="ChEBI" id="CHEBI:16240"/>
        <dbReference type="ChEBI" id="CHEBI:17478"/>
        <dbReference type="ChEBI" id="CHEBI:58855"/>
        <dbReference type="ChEBI" id="CHEBI:65296"/>
        <dbReference type="EC" id="1.4.3.4"/>
    </reaction>
</comment>
<evidence type="ECO:0000313" key="6">
    <source>
        <dbReference type="Proteomes" id="UP001165205"/>
    </source>
</evidence>
<evidence type="ECO:0000256" key="1">
    <source>
        <dbReference type="ARBA" id="ARBA00005995"/>
    </source>
</evidence>
<reference evidence="5" key="1">
    <citation type="submission" date="2023-04" db="EMBL/GenBank/DDBJ databases">
        <title>Aspergillus oryzae NBRC 4228.</title>
        <authorList>
            <person name="Ichikawa N."/>
            <person name="Sato H."/>
            <person name="Tonouchi N."/>
        </authorList>
    </citation>
    <scope>NUCLEOTIDE SEQUENCE</scope>
    <source>
        <strain evidence="5">NBRC 4228</strain>
    </source>
</reference>
<comment type="caution">
    <text evidence="5">The sequence shown here is derived from an EMBL/GenBank/DDBJ whole genome shotgun (WGS) entry which is preliminary data.</text>
</comment>
<dbReference type="PANTHER" id="PTHR43563">
    <property type="entry name" value="AMINE OXIDASE"/>
    <property type="match status" value="1"/>
</dbReference>
<name>A0AAN5BPS1_ASPOZ</name>
<dbReference type="InterPro" id="IPR002937">
    <property type="entry name" value="Amino_oxidase"/>
</dbReference>
<feature type="domain" description="Amine oxidase" evidence="4">
    <location>
        <begin position="101"/>
        <end position="397"/>
    </location>
</feature>
<dbReference type="EMBL" id="BSYA01000026">
    <property type="protein sequence ID" value="GMG26470.1"/>
    <property type="molecule type" value="Genomic_DNA"/>
</dbReference>
<dbReference type="InterPro" id="IPR036188">
    <property type="entry name" value="FAD/NAD-bd_sf"/>
</dbReference>
<dbReference type="AlphaFoldDB" id="A0AAN5BPS1"/>
<dbReference type="Gene3D" id="3.90.660.10">
    <property type="match status" value="2"/>
</dbReference>
<dbReference type="GO" id="GO:0097621">
    <property type="term" value="F:monoamine oxidase activity"/>
    <property type="evidence" value="ECO:0007669"/>
    <property type="project" value="UniProtKB-EC"/>
</dbReference>
<evidence type="ECO:0000256" key="3">
    <source>
        <dbReference type="ARBA" id="ARBA00048448"/>
    </source>
</evidence>
<evidence type="ECO:0000256" key="2">
    <source>
        <dbReference type="ARBA" id="ARBA00012804"/>
    </source>
</evidence>
<gene>
    <name evidence="5" type="ORF">Aory04_000328700</name>
</gene>
<dbReference type="EC" id="1.4.3.4" evidence="2"/>
<dbReference type="PANTHER" id="PTHR43563:SF1">
    <property type="entry name" value="AMINE OXIDASE [FLAVIN-CONTAINING] B"/>
    <property type="match status" value="1"/>
</dbReference>
<dbReference type="Pfam" id="PF01593">
    <property type="entry name" value="Amino_oxidase"/>
    <property type="match status" value="1"/>
</dbReference>
<organism evidence="5 6">
    <name type="scientific">Aspergillus oryzae</name>
    <name type="common">Yellow koji mold</name>
    <dbReference type="NCBI Taxonomy" id="5062"/>
    <lineage>
        <taxon>Eukaryota</taxon>
        <taxon>Fungi</taxon>
        <taxon>Dikarya</taxon>
        <taxon>Ascomycota</taxon>
        <taxon>Pezizomycotina</taxon>
        <taxon>Eurotiomycetes</taxon>
        <taxon>Eurotiomycetidae</taxon>
        <taxon>Eurotiales</taxon>
        <taxon>Aspergillaceae</taxon>
        <taxon>Aspergillus</taxon>
        <taxon>Aspergillus subgen. Circumdati</taxon>
    </lineage>
</organism>
<dbReference type="Gene3D" id="3.50.50.60">
    <property type="entry name" value="FAD/NAD(P)-binding domain"/>
    <property type="match status" value="2"/>
</dbReference>
<sequence length="410" mass="44909">MTSRDGYQWTAATGLRQGVPSIGVISPPTNVFSTTEDWDVVVVGEGYSGLTASRDACLAGPSVDPSKDALLASALEKFVDVDGAMGRQIIPYPHDAFHNPAARQYDDMSALDRLNALAQSLTPNERAVLESFILLCSCGTLETTSFFEFLHWWALCDYSYKGCLQHLISYKFKGGQSSFAIKFFRESLRTGRLSYAFNSPVQSINDHGDRVVVETRDGRQYSGARLISTIPLNVLSSVHFSPPLSPQRMAAANIGHVNQCVKVHAEVSCPDMRSWSGISYPFNKLAYAIGDGTTPAGNTHIVCFGGAHNHIQPEEDVEATKMAVENMSPGNMDIKRLDEFAKGAWFFAPPQLLSKSLDELRCRHGNVLFANSDWAVGWRSFIDGAIEEGTRAAVTVIEELRPAPAVRSHL</sequence>
<dbReference type="SUPFAM" id="SSF51905">
    <property type="entry name" value="FAD/NAD(P)-binding domain"/>
    <property type="match status" value="1"/>
</dbReference>
<evidence type="ECO:0000313" key="5">
    <source>
        <dbReference type="EMBL" id="GMG26470.1"/>
    </source>
</evidence>
<evidence type="ECO:0000259" key="4">
    <source>
        <dbReference type="Pfam" id="PF01593"/>
    </source>
</evidence>
<accession>A0AAN5BPS1</accession>
<dbReference type="InterPro" id="IPR050703">
    <property type="entry name" value="Flavin_MAO"/>
</dbReference>
<proteinExistence type="inferred from homology"/>
<protein>
    <recommendedName>
        <fullName evidence="2">monoamine oxidase</fullName>
        <ecNumber evidence="2">1.4.3.4</ecNumber>
    </recommendedName>
</protein>